<evidence type="ECO:0000256" key="3">
    <source>
        <dbReference type="ARBA" id="ARBA00023315"/>
    </source>
</evidence>
<evidence type="ECO:0000259" key="4">
    <source>
        <dbReference type="SMART" id="SM00563"/>
    </source>
</evidence>
<dbReference type="SMART" id="SM00563">
    <property type="entry name" value="PlsC"/>
    <property type="match status" value="1"/>
</dbReference>
<evidence type="ECO:0000256" key="1">
    <source>
        <dbReference type="ARBA" id="ARBA00008655"/>
    </source>
</evidence>
<evidence type="ECO:0000256" key="2">
    <source>
        <dbReference type="ARBA" id="ARBA00022679"/>
    </source>
</evidence>
<dbReference type="Pfam" id="PF01553">
    <property type="entry name" value="Acyltransferase"/>
    <property type="match status" value="1"/>
</dbReference>
<dbReference type="InterPro" id="IPR032098">
    <property type="entry name" value="Acyltransf_C"/>
</dbReference>
<dbReference type="InterPro" id="IPR002123">
    <property type="entry name" value="Plipid/glycerol_acylTrfase"/>
</dbReference>
<dbReference type="AlphaFoldDB" id="A0A4P9XWJ8"/>
<dbReference type="Proteomes" id="UP000271241">
    <property type="component" value="Unassembled WGS sequence"/>
</dbReference>
<dbReference type="PANTHER" id="PTHR10983:SF16">
    <property type="entry name" value="LYSOCARDIOLIPIN ACYLTRANSFERASE 1"/>
    <property type="match status" value="1"/>
</dbReference>
<dbReference type="GO" id="GO:0005783">
    <property type="term" value="C:endoplasmic reticulum"/>
    <property type="evidence" value="ECO:0007669"/>
    <property type="project" value="TreeGrafter"/>
</dbReference>
<dbReference type="GO" id="GO:0036149">
    <property type="term" value="P:phosphatidylinositol acyl-chain remodeling"/>
    <property type="evidence" value="ECO:0007669"/>
    <property type="project" value="TreeGrafter"/>
</dbReference>
<organism evidence="5 6">
    <name type="scientific">Thamnocephalis sphaerospora</name>
    <dbReference type="NCBI Taxonomy" id="78915"/>
    <lineage>
        <taxon>Eukaryota</taxon>
        <taxon>Fungi</taxon>
        <taxon>Fungi incertae sedis</taxon>
        <taxon>Zoopagomycota</taxon>
        <taxon>Zoopagomycotina</taxon>
        <taxon>Zoopagomycetes</taxon>
        <taxon>Zoopagales</taxon>
        <taxon>Sigmoideomycetaceae</taxon>
        <taxon>Thamnocephalis</taxon>
    </lineage>
</organism>
<evidence type="ECO:0000313" key="5">
    <source>
        <dbReference type="EMBL" id="RKP10704.1"/>
    </source>
</evidence>
<keyword evidence="3 5" id="KW-0012">Acyltransferase</keyword>
<keyword evidence="6" id="KW-1185">Reference proteome</keyword>
<gene>
    <name evidence="5" type="ORF">THASP1DRAFT_12459</name>
</gene>
<protein>
    <submittedName>
        <fullName evidence="5">Acyltransferase-domain-containing protein</fullName>
    </submittedName>
</protein>
<dbReference type="OrthoDB" id="189226at2759"/>
<dbReference type="EMBL" id="KZ992440">
    <property type="protein sequence ID" value="RKP10704.1"/>
    <property type="molecule type" value="Genomic_DNA"/>
</dbReference>
<accession>A0A4P9XWJ8</accession>
<dbReference type="PANTHER" id="PTHR10983">
    <property type="entry name" value="1-ACYLGLYCEROL-3-PHOSPHATE ACYLTRANSFERASE-RELATED"/>
    <property type="match status" value="1"/>
</dbReference>
<evidence type="ECO:0000313" key="6">
    <source>
        <dbReference type="Proteomes" id="UP000271241"/>
    </source>
</evidence>
<dbReference type="SUPFAM" id="SSF69593">
    <property type="entry name" value="Glycerol-3-phosphate (1)-acyltransferase"/>
    <property type="match status" value="1"/>
</dbReference>
<dbReference type="STRING" id="78915.A0A4P9XWJ8"/>
<sequence>MLIPICWLGSLPPVRRWLPEDPVRTGRRIGREIFGAAMVLINQWFAPMTMYITAEGMSLGELFEDGVVSEWGDLKLPSRVVVMANHQTYPDFLYIWVFAYLAKLHGAMLILLKSGFEHLLLIGSGMKFFDFVFLRRQWGADRANITARLERAKGGWERDNPLALLIFPEGTVLSEGTRSKMYAFAKKTDQFKLPKHCLLPRVTGLYHILDKLQDGNVDYLYDLTMAFSGLGADEIAEDVYKLVDSFWYGENAERLHIRVRRWHISTEVPVQEGVEAFGAWLNERWLEKDQMLERFYATGSLALGATEAEREDETVVQPMCVRSRTHDLAPVALLFGIYWMAWRLVCTVFSYL</sequence>
<dbReference type="GO" id="GO:0016746">
    <property type="term" value="F:acyltransferase activity"/>
    <property type="evidence" value="ECO:0007669"/>
    <property type="project" value="UniProtKB-KW"/>
</dbReference>
<reference evidence="6" key="1">
    <citation type="journal article" date="2018" name="Nat. Microbiol.">
        <title>Leveraging single-cell genomics to expand the fungal tree of life.</title>
        <authorList>
            <person name="Ahrendt S.R."/>
            <person name="Quandt C.A."/>
            <person name="Ciobanu D."/>
            <person name="Clum A."/>
            <person name="Salamov A."/>
            <person name="Andreopoulos B."/>
            <person name="Cheng J.F."/>
            <person name="Woyke T."/>
            <person name="Pelin A."/>
            <person name="Henrissat B."/>
            <person name="Reynolds N.K."/>
            <person name="Benny G.L."/>
            <person name="Smith M.E."/>
            <person name="James T.Y."/>
            <person name="Grigoriev I.V."/>
        </authorList>
    </citation>
    <scope>NUCLEOTIDE SEQUENCE [LARGE SCALE GENOMIC DNA]</scope>
    <source>
        <strain evidence="6">RSA 1356</strain>
    </source>
</reference>
<dbReference type="CDD" id="cd07990">
    <property type="entry name" value="LPLAT_LCLAT1-like"/>
    <property type="match status" value="1"/>
</dbReference>
<name>A0A4P9XWJ8_9FUNG</name>
<proteinExistence type="inferred from homology"/>
<comment type="similarity">
    <text evidence="1">Belongs to the 1-acyl-sn-glycerol-3-phosphate acyltransferase family.</text>
</comment>
<feature type="domain" description="Phospholipid/glycerol acyltransferase" evidence="4">
    <location>
        <begin position="80"/>
        <end position="206"/>
    </location>
</feature>
<dbReference type="Pfam" id="PF16076">
    <property type="entry name" value="Acyltransf_C"/>
    <property type="match status" value="1"/>
</dbReference>
<keyword evidence="2 5" id="KW-0808">Transferase</keyword>